<dbReference type="RefSeq" id="WP_239720013.1">
    <property type="nucleotide sequence ID" value="NZ_CP092423.2"/>
</dbReference>
<evidence type="ECO:0000313" key="1">
    <source>
        <dbReference type="EMBL" id="ULP40475.1"/>
    </source>
</evidence>
<protein>
    <recommendedName>
        <fullName evidence="3">Alanine and proline rich membrane protein</fullName>
    </recommendedName>
</protein>
<name>A0ABY3ULJ1_MYCLN</name>
<dbReference type="EMBL" id="CP092423">
    <property type="protein sequence ID" value="ULP40475.1"/>
    <property type="molecule type" value="Genomic_DNA"/>
</dbReference>
<accession>A0ABY3ULJ1</accession>
<organism evidence="1 2">
    <name type="scientific">Mycobacterium lentiflavum</name>
    <dbReference type="NCBI Taxonomy" id="141349"/>
    <lineage>
        <taxon>Bacteria</taxon>
        <taxon>Bacillati</taxon>
        <taxon>Actinomycetota</taxon>
        <taxon>Actinomycetes</taxon>
        <taxon>Mycobacteriales</taxon>
        <taxon>Mycobacteriaceae</taxon>
        <taxon>Mycobacterium</taxon>
        <taxon>Mycobacterium simiae complex</taxon>
    </lineage>
</organism>
<keyword evidence="2" id="KW-1185">Reference proteome</keyword>
<sequence>MFAFFTVALLVTLAVAIVGWFRPAPAKPPAAPTYTDQQVAKAKAKVCAAYEKVRNSISASTARDRGADPTSQLVFAINGQQAIFTGSEYLRTTLAQEPATSSELAKTIRQLTDIYQELVIEYQNNLPDSEEAPTVRAADDTAVAVQRLCK</sequence>
<gene>
    <name evidence="1" type="ORF">MJO58_15850</name>
</gene>
<evidence type="ECO:0000313" key="2">
    <source>
        <dbReference type="Proteomes" id="UP001055171"/>
    </source>
</evidence>
<dbReference type="Proteomes" id="UP001055171">
    <property type="component" value="Chromosome"/>
</dbReference>
<proteinExistence type="predicted"/>
<evidence type="ECO:0008006" key="3">
    <source>
        <dbReference type="Google" id="ProtNLM"/>
    </source>
</evidence>
<reference evidence="1" key="1">
    <citation type="submission" date="2022-08" db="EMBL/GenBank/DDBJ databases">
        <title>Complete genome sequence of 14 non-tuberculosis mycobacteria type-strains.</title>
        <authorList>
            <person name="Igarashi Y."/>
            <person name="Osugi A."/>
            <person name="Mitarai S."/>
        </authorList>
    </citation>
    <scope>NUCLEOTIDE SEQUENCE</scope>
    <source>
        <strain evidence="1">ATCC 51985</strain>
    </source>
</reference>